<dbReference type="GeneID" id="64590551"/>
<dbReference type="EMBL" id="JABBWE010000033">
    <property type="protein sequence ID" value="KAG1792975.1"/>
    <property type="molecule type" value="Genomic_DNA"/>
</dbReference>
<proteinExistence type="predicted"/>
<dbReference type="Pfam" id="PF13961">
    <property type="entry name" value="DUF4219"/>
    <property type="match status" value="1"/>
</dbReference>
<comment type="caution">
    <text evidence="2">The sequence shown here is derived from an EMBL/GenBank/DDBJ whole genome shotgun (WGS) entry which is preliminary data.</text>
</comment>
<accession>A0A9P7APJ1</accession>
<dbReference type="RefSeq" id="XP_041159512.1">
    <property type="nucleotide sequence ID" value="XM_041296787.1"/>
</dbReference>
<organism evidence="2 3">
    <name type="scientific">Suillus plorans</name>
    <dbReference type="NCBI Taxonomy" id="116603"/>
    <lineage>
        <taxon>Eukaryota</taxon>
        <taxon>Fungi</taxon>
        <taxon>Dikarya</taxon>
        <taxon>Basidiomycota</taxon>
        <taxon>Agaricomycotina</taxon>
        <taxon>Agaricomycetes</taxon>
        <taxon>Agaricomycetidae</taxon>
        <taxon>Boletales</taxon>
        <taxon>Suillineae</taxon>
        <taxon>Suillaceae</taxon>
        <taxon>Suillus</taxon>
    </lineage>
</organism>
<dbReference type="AlphaFoldDB" id="A0A9P7APJ1"/>
<evidence type="ECO:0000313" key="3">
    <source>
        <dbReference type="Proteomes" id="UP000719766"/>
    </source>
</evidence>
<sequence>FPLLSNINYGEWSIRMEAELIRKGLWDMVFVEVDFIWETLAQVHRTRGLGTRMALRRKLLMATKGTAEAMSAWISRVKGMALDLDDIGVTVDDEDRILALTTGLDKSYDSFVISLDSMVTADLTFDHVVNRLLNEDVRR</sequence>
<gene>
    <name evidence="2" type="ORF">HD556DRAFT_1220330</name>
</gene>
<evidence type="ECO:0000259" key="1">
    <source>
        <dbReference type="Pfam" id="PF13961"/>
    </source>
</evidence>
<evidence type="ECO:0000313" key="2">
    <source>
        <dbReference type="EMBL" id="KAG1792975.1"/>
    </source>
</evidence>
<dbReference type="Pfam" id="PF14223">
    <property type="entry name" value="Retrotran_gag_2"/>
    <property type="match status" value="1"/>
</dbReference>
<keyword evidence="3" id="KW-1185">Reference proteome</keyword>
<dbReference type="InterPro" id="IPR025314">
    <property type="entry name" value="DUF4219"/>
</dbReference>
<dbReference type="OrthoDB" id="2625809at2759"/>
<protein>
    <recommendedName>
        <fullName evidence="1">DUF4219 domain-containing protein</fullName>
    </recommendedName>
</protein>
<dbReference type="Proteomes" id="UP000719766">
    <property type="component" value="Unassembled WGS sequence"/>
</dbReference>
<feature type="domain" description="DUF4219" evidence="1">
    <location>
        <begin position="8"/>
        <end position="29"/>
    </location>
</feature>
<feature type="non-terminal residue" evidence="2">
    <location>
        <position position="1"/>
    </location>
</feature>
<reference evidence="2" key="1">
    <citation type="journal article" date="2020" name="New Phytol.">
        <title>Comparative genomics reveals dynamic genome evolution in host specialist ectomycorrhizal fungi.</title>
        <authorList>
            <person name="Lofgren L.A."/>
            <person name="Nguyen N.H."/>
            <person name="Vilgalys R."/>
            <person name="Ruytinx J."/>
            <person name="Liao H.L."/>
            <person name="Branco S."/>
            <person name="Kuo A."/>
            <person name="LaButti K."/>
            <person name="Lipzen A."/>
            <person name="Andreopoulos W."/>
            <person name="Pangilinan J."/>
            <person name="Riley R."/>
            <person name="Hundley H."/>
            <person name="Na H."/>
            <person name="Barry K."/>
            <person name="Grigoriev I.V."/>
            <person name="Stajich J.E."/>
            <person name="Kennedy P.G."/>
        </authorList>
    </citation>
    <scope>NUCLEOTIDE SEQUENCE</scope>
    <source>
        <strain evidence="2">S12</strain>
    </source>
</reference>
<name>A0A9P7APJ1_9AGAM</name>
<feature type="non-terminal residue" evidence="2">
    <location>
        <position position="139"/>
    </location>
</feature>